<evidence type="ECO:0000313" key="1">
    <source>
        <dbReference type="EMBL" id="AGH26807.1"/>
    </source>
</evidence>
<evidence type="ECO:0000313" key="2">
    <source>
        <dbReference type="EMBL" id="AOV57278.1"/>
    </source>
</evidence>
<protein>
    <recommendedName>
        <fullName evidence="10">Virion structural protein</fullName>
    </recommendedName>
</protein>
<sequence length="506" mass="52357">MGWTCRLYTSSTNHYVSSDVKYICYMAVGGGGGGARPSAGYGRPAQGGGYSCAPGTIGYGGNPGNLNSGGSGGYGNYSYGQTGYVNYSNGEYARANSGYGPYGYGGAGQWRSPSFTGGGGGGGASRCCRPRGNSGAVPGNSYYVRVGNGGQQGGNGYRRFGRHGAVYVWQQNYEQPSLSISLSPTAIIEGQTATVSWSAGGDVEGVRSAALGQNLATSGSSVVGPSSNTRYTITAYNAVYTRERFIDLTVYRIPTATLTATPSTIVVGQSASLDWTSSDASNAAINQGIGAVNLTGSRTVSPTTDITYTISVTGAGGSGSDTATITVLTIPTLNIVVPSSVNYGDDITIEVSGTNTDPSGTGVTLVTVQTDEYEGPGSTMSPIAIPNTTGNSYSAMYTIPGTSLPYDTVGPTALELQFTADGYGSLIVQETKNVDIVIDMTPDAIDIPSSEDKFLGEEPVITPDVQVTSENIVINDIDIPVEIKSNEPIQVEIDNSDNWMNVRQIT</sequence>
<dbReference type="Proteomes" id="UP000203521">
    <property type="component" value="Segment"/>
</dbReference>
<gene>
    <name evidence="4" type="ORF">C030809_023</name>
    <name evidence="6" type="ORF">C290910_023</name>
    <name evidence="3" type="ORF">N170310_023</name>
    <name evidence="2" type="ORF">N330309_023</name>
    <name evidence="5" type="ORF">S170810_023</name>
    <name evidence="1" type="ORF">SXBG_00070</name>
</gene>
<evidence type="ECO:0000313" key="3">
    <source>
        <dbReference type="EMBL" id="AOV57528.1"/>
    </source>
</evidence>
<dbReference type="EMBL" id="HQ634177">
    <property type="protein sequence ID" value="AGH26807.1"/>
    <property type="molecule type" value="Genomic_DNA"/>
</dbReference>
<evidence type="ECO:0000313" key="7">
    <source>
        <dbReference type="Proteomes" id="UP000203521"/>
    </source>
</evidence>
<evidence type="ECO:0000313" key="4">
    <source>
        <dbReference type="EMBL" id="AOV57778.1"/>
    </source>
</evidence>
<dbReference type="Proteomes" id="UP000241610">
    <property type="component" value="Segment"/>
</dbReference>
<evidence type="ECO:0000313" key="9">
    <source>
        <dbReference type="Proteomes" id="UP000241265"/>
    </source>
</evidence>
<dbReference type="OrthoDB" id="10671at10239"/>
<dbReference type="EMBL" id="KU686196">
    <property type="protein sequence ID" value="AOV58278.1"/>
    <property type="molecule type" value="Genomic_DNA"/>
</dbReference>
<dbReference type="GeneID" id="15009483"/>
<dbReference type="EMBL" id="KU686193">
    <property type="protein sequence ID" value="AOV57528.1"/>
    <property type="molecule type" value="Genomic_DNA"/>
</dbReference>
<dbReference type="Proteomes" id="UP000240287">
    <property type="component" value="Genome"/>
</dbReference>
<accession>M4QIN9</accession>
<dbReference type="EMBL" id="KU686194">
    <property type="protein sequence ID" value="AOV57778.1"/>
    <property type="molecule type" value="Genomic_DNA"/>
</dbReference>
<dbReference type="Proteomes" id="UP000241591">
    <property type="component" value="Segment"/>
</dbReference>
<reference evidence="8 9" key="2">
    <citation type="journal article" date="2016" name="Virology">
        <title>The genomic content and context of auxiliary metabolic genes in marine cyanomyoviruses.</title>
        <authorList>
            <person name="Crummett L.T."/>
            <person name="Puxty R.J."/>
            <person name="Weihe C."/>
            <person name="Marston M.F."/>
            <person name="Martiny J.B."/>
        </authorList>
    </citation>
    <scope>NUCLEOTIDE SEQUENCE [LARGE SCALE GENOMIC DNA]</scope>
    <source>
        <strain evidence="2">0309SB33</strain>
        <strain evidence="3">0310NB17</strain>
        <strain evidence="4">0809CC03</strain>
        <strain evidence="5">0810SB17</strain>
        <strain evidence="6">0910CC29</strain>
    </source>
</reference>
<evidence type="ECO:0000313" key="5">
    <source>
        <dbReference type="EMBL" id="AOV58028.1"/>
    </source>
</evidence>
<dbReference type="RefSeq" id="YP_007672985.1">
    <property type="nucleotide sequence ID" value="NC_020837.1"/>
</dbReference>
<proteinExistence type="predicted"/>
<organism evidence="1 7">
    <name type="scientific">Synechococcus phage S-CAM1</name>
    <dbReference type="NCBI Taxonomy" id="754037"/>
    <lineage>
        <taxon>Viruses</taxon>
        <taxon>Duplodnaviria</taxon>
        <taxon>Heunggongvirae</taxon>
        <taxon>Uroviricota</taxon>
        <taxon>Caudoviricetes</taxon>
        <taxon>Pantevenvirales</taxon>
        <taxon>Kyanoviridae</taxon>
        <taxon>Anaposvirus</taxon>
        <taxon>Anaposvirus socalone</taxon>
    </lineage>
</organism>
<dbReference type="Proteomes" id="UP000241265">
    <property type="component" value="Genome"/>
</dbReference>
<dbReference type="Proteomes" id="UP000241494">
    <property type="component" value="Segment"/>
</dbReference>
<evidence type="ECO:0000313" key="6">
    <source>
        <dbReference type="EMBL" id="AOV58278.1"/>
    </source>
</evidence>
<evidence type="ECO:0000313" key="8">
    <source>
        <dbReference type="Proteomes" id="UP000240287"/>
    </source>
</evidence>
<dbReference type="EMBL" id="KU686195">
    <property type="protein sequence ID" value="AOV58028.1"/>
    <property type="molecule type" value="Genomic_DNA"/>
</dbReference>
<reference evidence="1 7" key="1">
    <citation type="submission" date="2010-11" db="EMBL/GenBank/DDBJ databases">
        <title>The Genome Sequence of Synechococcus phage S-CAM1 0208SB26.</title>
        <authorList>
            <consortium name="The Broad Institute Genome Sequencing Platform"/>
            <person name="Henn M.R."/>
            <person name="Martiny J."/>
            <person name="Weihe C."/>
            <person name="Levin J."/>
            <person name="Malboeuf C."/>
            <person name="Casali M."/>
            <person name="Russ C."/>
            <person name="Lennon N."/>
            <person name="Chapman S.B."/>
            <person name="Erlich R."/>
            <person name="Young S.K."/>
            <person name="Yandava C."/>
            <person name="Zeng Q."/>
            <person name="Alvarado L."/>
            <person name="Anderson S."/>
            <person name="Berlin A."/>
            <person name="Chen Z."/>
            <person name="Freedman E."/>
            <person name="Gellesch M."/>
            <person name="Goldberg J."/>
            <person name="Green L."/>
            <person name="Griggs A."/>
            <person name="Gujja S."/>
            <person name="Heilman E.R."/>
            <person name="Heiman D."/>
            <person name="Hollinger A."/>
            <person name="Howarth C."/>
            <person name="Larson L."/>
            <person name="Mehta T."/>
            <person name="Pearson M."/>
            <person name="Roberts A."/>
            <person name="Ryan E."/>
            <person name="Saif S."/>
            <person name="Shea T."/>
            <person name="Shenoy N."/>
            <person name="Sisk P."/>
            <person name="Stolte C."/>
            <person name="Sykes S."/>
            <person name="White J."/>
            <person name="Haas B."/>
            <person name="Nusbaum C."/>
            <person name="Birren B."/>
        </authorList>
    </citation>
    <scope>NUCLEOTIDE SEQUENCE [LARGE SCALE GENOMIC DNA]</scope>
    <source>
        <strain evidence="1 7">S-CAM1</strain>
    </source>
</reference>
<dbReference type="EMBL" id="KU686192">
    <property type="protein sequence ID" value="AOV57278.1"/>
    <property type="molecule type" value="Genomic_DNA"/>
</dbReference>
<keyword evidence="7" id="KW-1185">Reference proteome</keyword>
<name>M4QIN9_9CAUD</name>
<dbReference type="KEGG" id="vg:15009483"/>
<evidence type="ECO:0008006" key="10">
    <source>
        <dbReference type="Google" id="ProtNLM"/>
    </source>
</evidence>